<dbReference type="AlphaFoldDB" id="L1JLG3"/>
<comment type="subcellular location">
    <subcellularLocation>
        <location evidence="5">Preautophagosomal structure membrane</location>
        <topology evidence="5">Peripheral membrane protein</topology>
    </subcellularLocation>
</comment>
<evidence type="ECO:0000256" key="3">
    <source>
        <dbReference type="ARBA" id="ARBA00022843"/>
    </source>
</evidence>
<keyword evidence="3 5" id="KW-0832">Ubl conjugation</keyword>
<gene>
    <name evidence="9" type="ORF">GUITHDRAFT_162213</name>
</gene>
<dbReference type="GO" id="GO:0034045">
    <property type="term" value="C:phagophore assembly site membrane"/>
    <property type="evidence" value="ECO:0007669"/>
    <property type="project" value="UniProtKB-SubCell"/>
</dbReference>
<comment type="subunit">
    <text evidence="5">Conjugated with ATG12.</text>
</comment>
<dbReference type="Pfam" id="PF04106">
    <property type="entry name" value="ATG5_UblB"/>
    <property type="match status" value="1"/>
</dbReference>
<evidence type="ECO:0000256" key="4">
    <source>
        <dbReference type="ARBA" id="ARBA00023006"/>
    </source>
</evidence>
<dbReference type="Proteomes" id="UP000011087">
    <property type="component" value="Unassembled WGS sequence"/>
</dbReference>
<reference evidence="11" key="2">
    <citation type="submission" date="2012-11" db="EMBL/GenBank/DDBJ databases">
        <authorList>
            <person name="Kuo A."/>
            <person name="Curtis B.A."/>
            <person name="Tanifuji G."/>
            <person name="Burki F."/>
            <person name="Gruber A."/>
            <person name="Irimia M."/>
            <person name="Maruyama S."/>
            <person name="Arias M.C."/>
            <person name="Ball S.G."/>
            <person name="Gile G.H."/>
            <person name="Hirakawa Y."/>
            <person name="Hopkins J.F."/>
            <person name="Rensing S.A."/>
            <person name="Schmutz J."/>
            <person name="Symeonidi A."/>
            <person name="Elias M."/>
            <person name="Eveleigh R.J."/>
            <person name="Herman E.K."/>
            <person name="Klute M.J."/>
            <person name="Nakayama T."/>
            <person name="Obornik M."/>
            <person name="Reyes-Prieto A."/>
            <person name="Armbrust E.V."/>
            <person name="Aves S.J."/>
            <person name="Beiko R.G."/>
            <person name="Coutinho P."/>
            <person name="Dacks J.B."/>
            <person name="Durnford D.G."/>
            <person name="Fast N.M."/>
            <person name="Green B.R."/>
            <person name="Grisdale C."/>
            <person name="Hempe F."/>
            <person name="Henrissat B."/>
            <person name="Hoppner M.P."/>
            <person name="Ishida K.-I."/>
            <person name="Kim E."/>
            <person name="Koreny L."/>
            <person name="Kroth P.G."/>
            <person name="Liu Y."/>
            <person name="Malik S.-B."/>
            <person name="Maier U.G."/>
            <person name="McRose D."/>
            <person name="Mock T."/>
            <person name="Neilson J.A."/>
            <person name="Onodera N.T."/>
            <person name="Poole A.M."/>
            <person name="Pritham E.J."/>
            <person name="Richards T.A."/>
            <person name="Rocap G."/>
            <person name="Roy S.W."/>
            <person name="Sarai C."/>
            <person name="Schaack S."/>
            <person name="Shirato S."/>
            <person name="Slamovits C.H."/>
            <person name="Spencer D.F."/>
            <person name="Suzuki S."/>
            <person name="Worden A.Z."/>
            <person name="Zauner S."/>
            <person name="Barry K."/>
            <person name="Bell C."/>
            <person name="Bharti A.K."/>
            <person name="Crow J.A."/>
            <person name="Grimwood J."/>
            <person name="Kramer R."/>
            <person name="Lindquist E."/>
            <person name="Lucas S."/>
            <person name="Salamov A."/>
            <person name="McFadden G.I."/>
            <person name="Lane C.E."/>
            <person name="Keeling P.J."/>
            <person name="Gray M.W."/>
            <person name="Grigoriev I.V."/>
            <person name="Archibald J.M."/>
        </authorList>
    </citation>
    <scope>NUCLEOTIDE SEQUENCE</scope>
    <source>
        <strain evidence="11">CCMP2712</strain>
    </source>
</reference>
<dbReference type="GO" id="GO:0061908">
    <property type="term" value="C:phagophore"/>
    <property type="evidence" value="ECO:0007669"/>
    <property type="project" value="TreeGrafter"/>
</dbReference>
<dbReference type="GO" id="GO:0044233">
    <property type="term" value="C:mitochondria-associated endoplasmic reticulum membrane contact site"/>
    <property type="evidence" value="ECO:0007669"/>
    <property type="project" value="TreeGrafter"/>
</dbReference>
<evidence type="ECO:0000259" key="6">
    <source>
        <dbReference type="Pfam" id="PF04106"/>
    </source>
</evidence>
<reference evidence="9 11" key="1">
    <citation type="journal article" date="2012" name="Nature">
        <title>Algal genomes reveal evolutionary mosaicism and the fate of nucleomorphs.</title>
        <authorList>
            <consortium name="DOE Joint Genome Institute"/>
            <person name="Curtis B.A."/>
            <person name="Tanifuji G."/>
            <person name="Burki F."/>
            <person name="Gruber A."/>
            <person name="Irimia M."/>
            <person name="Maruyama S."/>
            <person name="Arias M.C."/>
            <person name="Ball S.G."/>
            <person name="Gile G.H."/>
            <person name="Hirakawa Y."/>
            <person name="Hopkins J.F."/>
            <person name="Kuo A."/>
            <person name="Rensing S.A."/>
            <person name="Schmutz J."/>
            <person name="Symeonidi A."/>
            <person name="Elias M."/>
            <person name="Eveleigh R.J."/>
            <person name="Herman E.K."/>
            <person name="Klute M.J."/>
            <person name="Nakayama T."/>
            <person name="Obornik M."/>
            <person name="Reyes-Prieto A."/>
            <person name="Armbrust E.V."/>
            <person name="Aves S.J."/>
            <person name="Beiko R.G."/>
            <person name="Coutinho P."/>
            <person name="Dacks J.B."/>
            <person name="Durnford D.G."/>
            <person name="Fast N.M."/>
            <person name="Green B.R."/>
            <person name="Grisdale C.J."/>
            <person name="Hempel F."/>
            <person name="Henrissat B."/>
            <person name="Hoppner M.P."/>
            <person name="Ishida K."/>
            <person name="Kim E."/>
            <person name="Koreny L."/>
            <person name="Kroth P.G."/>
            <person name="Liu Y."/>
            <person name="Malik S.B."/>
            <person name="Maier U.G."/>
            <person name="McRose D."/>
            <person name="Mock T."/>
            <person name="Neilson J.A."/>
            <person name="Onodera N.T."/>
            <person name="Poole A.M."/>
            <person name="Pritham E.J."/>
            <person name="Richards T.A."/>
            <person name="Rocap G."/>
            <person name="Roy S.W."/>
            <person name="Sarai C."/>
            <person name="Schaack S."/>
            <person name="Shirato S."/>
            <person name="Slamovits C.H."/>
            <person name="Spencer D.F."/>
            <person name="Suzuki S."/>
            <person name="Worden A.Z."/>
            <person name="Zauner S."/>
            <person name="Barry K."/>
            <person name="Bell C."/>
            <person name="Bharti A.K."/>
            <person name="Crow J.A."/>
            <person name="Grimwood J."/>
            <person name="Kramer R."/>
            <person name="Lindquist E."/>
            <person name="Lucas S."/>
            <person name="Salamov A."/>
            <person name="McFadden G.I."/>
            <person name="Lane C.E."/>
            <person name="Keeling P.J."/>
            <person name="Gray M.W."/>
            <person name="Grigoriev I.V."/>
            <person name="Archibald J.M."/>
        </authorList>
    </citation>
    <scope>NUCLEOTIDE SEQUENCE</scope>
    <source>
        <strain evidence="9 11">CCMP2712</strain>
    </source>
</reference>
<evidence type="ECO:0000313" key="11">
    <source>
        <dbReference type="Proteomes" id="UP000011087"/>
    </source>
</evidence>
<dbReference type="STRING" id="905079.L1JLG3"/>
<reference evidence="10" key="3">
    <citation type="submission" date="2015-06" db="UniProtKB">
        <authorList>
            <consortium name="EnsemblProtists"/>
        </authorList>
    </citation>
    <scope>IDENTIFICATION</scope>
</reference>
<comment type="function">
    <text evidence="5">Involved in autophagic vesicle formation.</text>
</comment>
<dbReference type="GeneID" id="17305752"/>
<dbReference type="Gene3D" id="3.10.20.620">
    <property type="match status" value="1"/>
</dbReference>
<dbReference type="GO" id="GO:0019776">
    <property type="term" value="F:Atg8-family ligase activity"/>
    <property type="evidence" value="ECO:0007669"/>
    <property type="project" value="TreeGrafter"/>
</dbReference>
<dbReference type="EMBL" id="JH992983">
    <property type="protein sequence ID" value="EKX48999.1"/>
    <property type="molecule type" value="Genomic_DNA"/>
</dbReference>
<evidence type="ECO:0000256" key="2">
    <source>
        <dbReference type="ARBA" id="ARBA00022499"/>
    </source>
</evidence>
<dbReference type="PaxDb" id="55529-EKX48999"/>
<comment type="similarity">
    <text evidence="1 5">Belongs to the ATG5 family.</text>
</comment>
<proteinExistence type="inferred from homology"/>
<dbReference type="InterPro" id="IPR048939">
    <property type="entry name" value="ATG5_UblA"/>
</dbReference>
<keyword evidence="5" id="KW-0472">Membrane</keyword>
<dbReference type="InterPro" id="IPR048318">
    <property type="entry name" value="ATG5_UblB"/>
</dbReference>
<evidence type="ECO:0000256" key="5">
    <source>
        <dbReference type="RuleBase" id="RU361202"/>
    </source>
</evidence>
<dbReference type="PANTHER" id="PTHR13040:SF2">
    <property type="entry name" value="AUTOPHAGY PROTEIN 5"/>
    <property type="match status" value="1"/>
</dbReference>
<dbReference type="Pfam" id="PF20637">
    <property type="entry name" value="ATG5_HBR"/>
    <property type="match status" value="1"/>
</dbReference>
<feature type="domain" description="Autophagy protein ATG5 UblB" evidence="6">
    <location>
        <begin position="217"/>
        <end position="315"/>
    </location>
</feature>
<dbReference type="OrthoDB" id="272162at2759"/>
<dbReference type="HOGENOM" id="CLU_051894_0_0_1"/>
<dbReference type="RefSeq" id="XP_005835979.1">
    <property type="nucleotide sequence ID" value="XM_005835922.1"/>
</dbReference>
<accession>L1JLG3</accession>
<name>L1JLG3_GUITC</name>
<dbReference type="GO" id="GO:0006995">
    <property type="term" value="P:cellular response to nitrogen starvation"/>
    <property type="evidence" value="ECO:0007669"/>
    <property type="project" value="TreeGrafter"/>
</dbReference>
<dbReference type="PANTHER" id="PTHR13040">
    <property type="entry name" value="AUTOPHAGY PROTEIN 5"/>
    <property type="match status" value="1"/>
</dbReference>
<feature type="domain" description="Autophagy protein ATG5 alpha-helical bundle region" evidence="7">
    <location>
        <begin position="147"/>
        <end position="201"/>
    </location>
</feature>
<keyword evidence="11" id="KW-1185">Reference proteome</keyword>
<sequence>MAEEERAVGEGEGLRGAWREAEHLLPLDEVVRKEVWEGSIPIRVELARQDVSTFEAPMPFYVQAPRMGYFPLVLGQAKAYFQNYVPAVCCNDREMWLEHKGNALKWHLPTGVLFDLHAHGEDLPWHLTLHFSGVETKGLLPYEGDVSLRRHFRQTLKQATSLRYGSCKRVNNLSVAQMEQLWSSLQENKFESFTSVNSELLKLSTPGPSGLTEIKRLPLRIYLPHLPSPIQQPFTPFKDDGHLTTLHDVLLQILPGLFETTRLSFAKTQEEEGEDAGDDQRPTVLVQGISPPLQTPVLWLCQQLAGADTFLYICVIPKSKDQEVFAS</sequence>
<dbReference type="OMA" id="SIQKAVW"/>
<keyword evidence="2 5" id="KW-1017">Isopeptide bond</keyword>
<organism evidence="9">
    <name type="scientific">Guillardia theta (strain CCMP2712)</name>
    <name type="common">Cryptophyte</name>
    <dbReference type="NCBI Taxonomy" id="905079"/>
    <lineage>
        <taxon>Eukaryota</taxon>
        <taxon>Cryptophyceae</taxon>
        <taxon>Pyrenomonadales</taxon>
        <taxon>Geminigeraceae</taxon>
        <taxon>Guillardia</taxon>
    </lineage>
</organism>
<feature type="domain" description="Autophagy protein ATG5 UblA" evidence="8">
    <location>
        <begin position="35"/>
        <end position="131"/>
    </location>
</feature>
<dbReference type="EnsemblProtists" id="EKX48999">
    <property type="protein sequence ID" value="EKX48999"/>
    <property type="gene ID" value="GUITHDRAFT_162213"/>
</dbReference>
<dbReference type="GO" id="GO:0000422">
    <property type="term" value="P:autophagy of mitochondrion"/>
    <property type="evidence" value="ECO:0007669"/>
    <property type="project" value="TreeGrafter"/>
</dbReference>
<protein>
    <recommendedName>
        <fullName evidence="5">Autophagy protein 5</fullName>
    </recommendedName>
</protein>
<dbReference type="KEGG" id="gtt:GUITHDRAFT_162213"/>
<evidence type="ECO:0000313" key="10">
    <source>
        <dbReference type="EnsemblProtists" id="EKX48999"/>
    </source>
</evidence>
<dbReference type="Pfam" id="PF20638">
    <property type="entry name" value="ATG5_UblA"/>
    <property type="match status" value="1"/>
</dbReference>
<dbReference type="Gene3D" id="3.10.20.90">
    <property type="entry name" value="Phosphatidylinositol 3-kinase Catalytic Subunit, Chain A, domain 1"/>
    <property type="match status" value="1"/>
</dbReference>
<dbReference type="GO" id="GO:0034727">
    <property type="term" value="P:piecemeal microautophagy of the nucleus"/>
    <property type="evidence" value="ECO:0007669"/>
    <property type="project" value="TreeGrafter"/>
</dbReference>
<dbReference type="InterPro" id="IPR042527">
    <property type="entry name" value="Atg5_UblA_dom_sf"/>
</dbReference>
<dbReference type="InterPro" id="IPR007239">
    <property type="entry name" value="Atg5"/>
</dbReference>
<dbReference type="eggNOG" id="KOG2976">
    <property type="taxonomic scope" value="Eukaryota"/>
</dbReference>
<evidence type="ECO:0000256" key="1">
    <source>
        <dbReference type="ARBA" id="ARBA00006910"/>
    </source>
</evidence>
<evidence type="ECO:0000313" key="9">
    <source>
        <dbReference type="EMBL" id="EKX48999.1"/>
    </source>
</evidence>
<dbReference type="GO" id="GO:0034274">
    <property type="term" value="C:Atg12-Atg5-Atg16 complex"/>
    <property type="evidence" value="ECO:0007669"/>
    <property type="project" value="TreeGrafter"/>
</dbReference>
<dbReference type="Gene3D" id="1.10.246.190">
    <property type="entry name" value="Autophagy protein Apg5, helix rich domain"/>
    <property type="match status" value="1"/>
</dbReference>
<evidence type="ECO:0000259" key="8">
    <source>
        <dbReference type="Pfam" id="PF20638"/>
    </source>
</evidence>
<keyword evidence="4 5" id="KW-0072">Autophagy</keyword>
<dbReference type="InterPro" id="IPR048940">
    <property type="entry name" value="ATG5_HBR"/>
</dbReference>
<dbReference type="GO" id="GO:0005776">
    <property type="term" value="C:autophagosome"/>
    <property type="evidence" value="ECO:0007669"/>
    <property type="project" value="TreeGrafter"/>
</dbReference>
<dbReference type="InterPro" id="IPR042526">
    <property type="entry name" value="Atg5_HR"/>
</dbReference>
<evidence type="ECO:0000259" key="7">
    <source>
        <dbReference type="Pfam" id="PF20637"/>
    </source>
</evidence>